<proteinExistence type="inferred from homology"/>
<dbReference type="InterPro" id="IPR020476">
    <property type="entry name" value="Nudix_hydrolase"/>
</dbReference>
<keyword evidence="5" id="KW-1185">Reference proteome</keyword>
<dbReference type="Gene3D" id="3.90.79.10">
    <property type="entry name" value="Nucleoside Triphosphate Pyrophosphohydrolase"/>
    <property type="match status" value="1"/>
</dbReference>
<dbReference type="InterPro" id="IPR015797">
    <property type="entry name" value="NUDIX_hydrolase-like_dom_sf"/>
</dbReference>
<organism evidence="4 5">
    <name type="scientific">Coprinopsis cinerea (strain Okayama-7 / 130 / ATCC MYA-4618 / FGSC 9003)</name>
    <name type="common">Inky cap fungus</name>
    <name type="synonym">Hormographiella aspergillata</name>
    <dbReference type="NCBI Taxonomy" id="240176"/>
    <lineage>
        <taxon>Eukaryota</taxon>
        <taxon>Fungi</taxon>
        <taxon>Dikarya</taxon>
        <taxon>Basidiomycota</taxon>
        <taxon>Agaricomycotina</taxon>
        <taxon>Agaricomycetes</taxon>
        <taxon>Agaricomycetidae</taxon>
        <taxon>Agaricales</taxon>
        <taxon>Agaricineae</taxon>
        <taxon>Psathyrellaceae</taxon>
        <taxon>Coprinopsis</taxon>
    </lineage>
</organism>
<dbReference type="InParanoid" id="A8NG81"/>
<protein>
    <submittedName>
        <fullName evidence="4">Phosphoribosyl-ATP diphosphatase</fullName>
    </submittedName>
</protein>
<evidence type="ECO:0000313" key="5">
    <source>
        <dbReference type="Proteomes" id="UP000001861"/>
    </source>
</evidence>
<dbReference type="PANTHER" id="PTHR11839:SF1">
    <property type="entry name" value="ADP-SUGAR PYROPHOSPHATASE"/>
    <property type="match status" value="1"/>
</dbReference>
<dbReference type="SUPFAM" id="SSF55811">
    <property type="entry name" value="Nudix"/>
    <property type="match status" value="1"/>
</dbReference>
<comment type="caution">
    <text evidence="4">The sequence shown here is derived from an EMBL/GenBank/DDBJ whole genome shotgun (WGS) entry which is preliminary data.</text>
</comment>
<dbReference type="Proteomes" id="UP000001861">
    <property type="component" value="Unassembled WGS sequence"/>
</dbReference>
<gene>
    <name evidence="4" type="ORF">CC1G_05203</name>
</gene>
<dbReference type="AlphaFoldDB" id="A8NG81"/>
<evidence type="ECO:0000259" key="3">
    <source>
        <dbReference type="PROSITE" id="PS51462"/>
    </source>
</evidence>
<keyword evidence="1 2" id="KW-0378">Hydrolase</keyword>
<dbReference type="GO" id="GO:0006753">
    <property type="term" value="P:nucleoside phosphate metabolic process"/>
    <property type="evidence" value="ECO:0007669"/>
    <property type="project" value="TreeGrafter"/>
</dbReference>
<evidence type="ECO:0000313" key="4">
    <source>
        <dbReference type="EMBL" id="EAU88437.2"/>
    </source>
</evidence>
<dbReference type="OMA" id="WHWAAGW"/>
<comment type="similarity">
    <text evidence="2">Belongs to the Nudix hydrolase family.</text>
</comment>
<dbReference type="GO" id="GO:0047631">
    <property type="term" value="F:ADP-ribose diphosphatase activity"/>
    <property type="evidence" value="ECO:0007669"/>
    <property type="project" value="TreeGrafter"/>
</dbReference>
<dbReference type="CDD" id="cd18888">
    <property type="entry name" value="NUDIX_ADPRase_Nudt5"/>
    <property type="match status" value="1"/>
</dbReference>
<dbReference type="PANTHER" id="PTHR11839">
    <property type="entry name" value="UDP/ADP-SUGAR PYROPHOSPHATASE"/>
    <property type="match status" value="1"/>
</dbReference>
<feature type="domain" description="Nudix hydrolase" evidence="3">
    <location>
        <begin position="48"/>
        <end position="188"/>
    </location>
</feature>
<evidence type="ECO:0000256" key="2">
    <source>
        <dbReference type="RuleBase" id="RU003476"/>
    </source>
</evidence>
<dbReference type="InterPro" id="IPR000086">
    <property type="entry name" value="NUDIX_hydrolase_dom"/>
</dbReference>
<dbReference type="HOGENOM" id="CLU_062658_0_0_1"/>
<name>A8NG81_COPC7</name>
<dbReference type="PROSITE" id="PS00893">
    <property type="entry name" value="NUDIX_BOX"/>
    <property type="match status" value="1"/>
</dbReference>
<accession>A8NG81</accession>
<dbReference type="Pfam" id="PF00293">
    <property type="entry name" value="NUDIX"/>
    <property type="match status" value="1"/>
</dbReference>
<dbReference type="GO" id="GO:0005634">
    <property type="term" value="C:nucleus"/>
    <property type="evidence" value="ECO:0007669"/>
    <property type="project" value="TreeGrafter"/>
</dbReference>
<dbReference type="VEuPathDB" id="FungiDB:CC1G_05203"/>
<dbReference type="RefSeq" id="XP_001833503.2">
    <property type="nucleotide sequence ID" value="XM_001833451.2"/>
</dbReference>
<sequence>MVNPKIDAVQDLDTSDARWISLKKLTYTDQDGKQRPWEMATRRTRSTSGIDAVAILTILKSKKNTFPPSTVVIEQYRPPIDKYVVELPAGLIDEGETPEQAAIRELKEETGYQSDTIVESSPVIVSDPGMTNANMKLVTISVTLEDELLTPKPSLEVGEHIVTKVIALSELHQKLLEYDQKVCLHDVYM</sequence>
<dbReference type="STRING" id="240176.A8NG81"/>
<dbReference type="PROSITE" id="PS51462">
    <property type="entry name" value="NUDIX"/>
    <property type="match status" value="1"/>
</dbReference>
<evidence type="ECO:0000256" key="1">
    <source>
        <dbReference type="ARBA" id="ARBA00022801"/>
    </source>
</evidence>
<dbReference type="KEGG" id="cci:CC1G_05203"/>
<dbReference type="OrthoDB" id="10249920at2759"/>
<dbReference type="FunCoup" id="A8NG81">
    <property type="interactions" value="453"/>
</dbReference>
<dbReference type="eggNOG" id="KOG3041">
    <property type="taxonomic scope" value="Eukaryota"/>
</dbReference>
<dbReference type="InterPro" id="IPR020084">
    <property type="entry name" value="NUDIX_hydrolase_CS"/>
</dbReference>
<dbReference type="GO" id="GO:0019693">
    <property type="term" value="P:ribose phosphate metabolic process"/>
    <property type="evidence" value="ECO:0007669"/>
    <property type="project" value="TreeGrafter"/>
</dbReference>
<reference evidence="4 5" key="1">
    <citation type="journal article" date="2010" name="Proc. Natl. Acad. Sci. U.S.A.">
        <title>Insights into evolution of multicellular fungi from the assembled chromosomes of the mushroom Coprinopsis cinerea (Coprinus cinereus).</title>
        <authorList>
            <person name="Stajich J.E."/>
            <person name="Wilke S.K."/>
            <person name="Ahren D."/>
            <person name="Au C.H."/>
            <person name="Birren B.W."/>
            <person name="Borodovsky M."/>
            <person name="Burns C."/>
            <person name="Canback B."/>
            <person name="Casselton L.A."/>
            <person name="Cheng C.K."/>
            <person name="Deng J."/>
            <person name="Dietrich F.S."/>
            <person name="Fargo D.C."/>
            <person name="Farman M.L."/>
            <person name="Gathman A.C."/>
            <person name="Goldberg J."/>
            <person name="Guigo R."/>
            <person name="Hoegger P.J."/>
            <person name="Hooker J.B."/>
            <person name="Huggins A."/>
            <person name="James T.Y."/>
            <person name="Kamada T."/>
            <person name="Kilaru S."/>
            <person name="Kodira C."/>
            <person name="Kues U."/>
            <person name="Kupfer D."/>
            <person name="Kwan H.S."/>
            <person name="Lomsadze A."/>
            <person name="Li W."/>
            <person name="Lilly W.W."/>
            <person name="Ma L.J."/>
            <person name="Mackey A.J."/>
            <person name="Manning G."/>
            <person name="Martin F."/>
            <person name="Muraguchi H."/>
            <person name="Natvig D.O."/>
            <person name="Palmerini H."/>
            <person name="Ramesh M.A."/>
            <person name="Rehmeyer C.J."/>
            <person name="Roe B.A."/>
            <person name="Shenoy N."/>
            <person name="Stanke M."/>
            <person name="Ter-Hovhannisyan V."/>
            <person name="Tunlid A."/>
            <person name="Velagapudi R."/>
            <person name="Vision T.J."/>
            <person name="Zeng Q."/>
            <person name="Zolan M.E."/>
            <person name="Pukkila P.J."/>
        </authorList>
    </citation>
    <scope>NUCLEOTIDE SEQUENCE [LARGE SCALE GENOMIC DNA]</scope>
    <source>
        <strain evidence="5">Okayama-7 / 130 / ATCC MYA-4618 / FGSC 9003</strain>
    </source>
</reference>
<dbReference type="EMBL" id="AACS02000002">
    <property type="protein sequence ID" value="EAU88437.2"/>
    <property type="molecule type" value="Genomic_DNA"/>
</dbReference>
<dbReference type="PRINTS" id="PR00502">
    <property type="entry name" value="NUDIXFAMILY"/>
</dbReference>
<dbReference type="GeneID" id="6009999"/>